<dbReference type="GO" id="GO:0006152">
    <property type="term" value="P:purine nucleoside catabolic process"/>
    <property type="evidence" value="ECO:0007669"/>
    <property type="project" value="TreeGrafter"/>
</dbReference>
<comment type="caution">
    <text evidence="5">The sequence shown here is derived from an EMBL/GenBank/DDBJ whole genome shotgun (WGS) entry which is preliminary data.</text>
</comment>
<reference evidence="4 7" key="3">
    <citation type="journal article" date="2019" name="Nat. Med.">
        <title>A library of human gut bacterial isolates paired with longitudinal multiomics data enables mechanistic microbiome research.</title>
        <authorList>
            <person name="Poyet M."/>
            <person name="Groussin M."/>
            <person name="Gibbons S.M."/>
            <person name="Avila-Pacheco J."/>
            <person name="Jiang X."/>
            <person name="Kearney S.M."/>
            <person name="Perrotta A.R."/>
            <person name="Berdy B."/>
            <person name="Zhao S."/>
            <person name="Lieberman T.D."/>
            <person name="Swanson P.K."/>
            <person name="Smith M."/>
            <person name="Roesemann S."/>
            <person name="Alexander J.E."/>
            <person name="Rich S.A."/>
            <person name="Livny J."/>
            <person name="Vlamakis H."/>
            <person name="Clish C."/>
            <person name="Bullock K."/>
            <person name="Deik A."/>
            <person name="Scott J."/>
            <person name="Pierce K.A."/>
            <person name="Xavier R.J."/>
            <person name="Alm E.J."/>
        </authorList>
    </citation>
    <scope>NUCLEOTIDE SEQUENCE [LARGE SCALE GENOMIC DNA]</scope>
    <source>
        <strain evidence="4 7">BIOML-A2</strain>
    </source>
</reference>
<feature type="domain" description="Inosine/uridine-preferring nucleoside hydrolase" evidence="3">
    <location>
        <begin position="8"/>
        <end position="321"/>
    </location>
</feature>
<dbReference type="Pfam" id="PF01156">
    <property type="entry name" value="IU_nuc_hydro"/>
    <property type="match status" value="1"/>
</dbReference>
<dbReference type="Proteomes" id="UP000474718">
    <property type="component" value="Unassembled WGS sequence"/>
</dbReference>
<evidence type="ECO:0000313" key="7">
    <source>
        <dbReference type="Proteomes" id="UP000474718"/>
    </source>
</evidence>
<evidence type="ECO:0000259" key="3">
    <source>
        <dbReference type="Pfam" id="PF01156"/>
    </source>
</evidence>
<dbReference type="PANTHER" id="PTHR12304">
    <property type="entry name" value="INOSINE-URIDINE PREFERRING NUCLEOSIDE HYDROLASE"/>
    <property type="match status" value="1"/>
</dbReference>
<gene>
    <name evidence="4" type="ORF">GT747_03545</name>
    <name evidence="5" type="ORF">SAMN05444424_1396</name>
</gene>
<dbReference type="RefSeq" id="WP_021660977.1">
    <property type="nucleotide sequence ID" value="NZ_FQVY01000002.1"/>
</dbReference>
<dbReference type="EMBL" id="WWVX01000002">
    <property type="protein sequence ID" value="MZL68849.1"/>
    <property type="molecule type" value="Genomic_DNA"/>
</dbReference>
<dbReference type="InterPro" id="IPR015910">
    <property type="entry name" value="I/U_nuclsd_hydro_CS"/>
</dbReference>
<dbReference type="Proteomes" id="UP000184089">
    <property type="component" value="Unassembled WGS sequence"/>
</dbReference>
<organism evidence="5 6">
    <name type="scientific">Bittarella massiliensis</name>
    <name type="common">ex Durand et al. 2017</name>
    <dbReference type="NCBI Taxonomy" id="1720313"/>
    <lineage>
        <taxon>Bacteria</taxon>
        <taxon>Bacillati</taxon>
        <taxon>Bacillota</taxon>
        <taxon>Clostridia</taxon>
        <taxon>Eubacteriales</taxon>
        <taxon>Oscillospiraceae</taxon>
        <taxon>Bittarella (ex Durand et al. 2017)</taxon>
    </lineage>
</organism>
<dbReference type="InterPro" id="IPR001910">
    <property type="entry name" value="Inosine/uridine_hydrolase_dom"/>
</dbReference>
<dbReference type="AlphaFoldDB" id="A0AAQ1MD40"/>
<evidence type="ECO:0000256" key="1">
    <source>
        <dbReference type="ARBA" id="ARBA00022801"/>
    </source>
</evidence>
<dbReference type="GO" id="GO:0045437">
    <property type="term" value="F:uridine nucleosidase activity"/>
    <property type="evidence" value="ECO:0007669"/>
    <property type="project" value="UniProtKB-ARBA"/>
</dbReference>
<dbReference type="Gene3D" id="3.90.245.10">
    <property type="entry name" value="Ribonucleoside hydrolase-like"/>
    <property type="match status" value="1"/>
</dbReference>
<evidence type="ECO:0000256" key="2">
    <source>
        <dbReference type="ARBA" id="ARBA00023295"/>
    </source>
</evidence>
<keyword evidence="2" id="KW-0326">Glycosidase</keyword>
<keyword evidence="1 5" id="KW-0378">Hydrolase</keyword>
<reference evidence="5" key="1">
    <citation type="submission" date="2016-11" db="EMBL/GenBank/DDBJ databases">
        <authorList>
            <person name="Varghese N."/>
            <person name="Submissions S."/>
        </authorList>
    </citation>
    <scope>NUCLEOTIDE SEQUENCE</scope>
    <source>
        <strain evidence="5">DSM 4029</strain>
    </source>
</reference>
<keyword evidence="7" id="KW-1185">Reference proteome</keyword>
<dbReference type="InterPro" id="IPR036452">
    <property type="entry name" value="Ribo_hydro-like"/>
</dbReference>
<dbReference type="InterPro" id="IPR023186">
    <property type="entry name" value="IUNH"/>
</dbReference>
<protein>
    <submittedName>
        <fullName evidence="4 5">Nucleoside hydrolase</fullName>
    </submittedName>
</protein>
<evidence type="ECO:0000313" key="5">
    <source>
        <dbReference type="EMBL" id="SHG08095.1"/>
    </source>
</evidence>
<dbReference type="PANTHER" id="PTHR12304:SF4">
    <property type="entry name" value="URIDINE NUCLEOSIDASE"/>
    <property type="match status" value="1"/>
</dbReference>
<name>A0AAQ1MD40_9FIRM</name>
<evidence type="ECO:0000313" key="4">
    <source>
        <dbReference type="EMBL" id="MZL68849.1"/>
    </source>
</evidence>
<dbReference type="GO" id="GO:0005829">
    <property type="term" value="C:cytosol"/>
    <property type="evidence" value="ECO:0007669"/>
    <property type="project" value="TreeGrafter"/>
</dbReference>
<proteinExistence type="predicted"/>
<dbReference type="PROSITE" id="PS01247">
    <property type="entry name" value="IUNH"/>
    <property type="match status" value="1"/>
</dbReference>
<sequence length="333" mass="36951">MQSTPRKVILDVDTGSDDAIAIIMADLSPDIDLLGVCAVNGNQPLCYTLENTLRIVELLGAQERIPVVKGMDVPLVKELNPGRLHQPMTPTTQYDDQGREICYHPKEFDLPKATLKPVDENFIPWYIRTIKSCPEKVTLIPVGPLTNIAMVLRADPTVVENIEEIVIMGGGHTERNSTAAAEFNIWKDPEAAEIVLTCGAKVVLVPLDATHKASTRLEEAQLYRDLHTPVGEMVAQLIEIRTRAYNLLQPLHEPDLCPIHDALCVAYVIDPSVLPGLLHTRVDVDISGGFADGQTIVDTRKLHNLPDNCWVALDADRDKFNRMLLDICARYSR</sequence>
<evidence type="ECO:0000313" key="6">
    <source>
        <dbReference type="Proteomes" id="UP000184089"/>
    </source>
</evidence>
<reference evidence="6" key="2">
    <citation type="submission" date="2016-11" db="EMBL/GenBank/DDBJ databases">
        <authorList>
            <person name="Jaros S."/>
            <person name="Januszkiewicz K."/>
            <person name="Wedrychowicz H."/>
        </authorList>
    </citation>
    <scope>NUCLEOTIDE SEQUENCE [LARGE SCALE GENOMIC DNA]</scope>
    <source>
        <strain evidence="6">DSM 4029</strain>
    </source>
</reference>
<dbReference type="EMBL" id="FQVY01000002">
    <property type="protein sequence ID" value="SHG08095.1"/>
    <property type="molecule type" value="Genomic_DNA"/>
</dbReference>
<dbReference type="SUPFAM" id="SSF53590">
    <property type="entry name" value="Nucleoside hydrolase"/>
    <property type="match status" value="1"/>
</dbReference>
<accession>A0AAQ1MD40</accession>
<dbReference type="GO" id="GO:0008477">
    <property type="term" value="F:purine nucleosidase activity"/>
    <property type="evidence" value="ECO:0007669"/>
    <property type="project" value="TreeGrafter"/>
</dbReference>